<dbReference type="InterPro" id="IPR050832">
    <property type="entry name" value="Bact_Acetyltransf"/>
</dbReference>
<dbReference type="SUPFAM" id="SSF55729">
    <property type="entry name" value="Acyl-CoA N-acyltransferases (Nat)"/>
    <property type="match status" value="1"/>
</dbReference>
<name>A0A839FAG1_9GAMM</name>
<keyword evidence="5" id="KW-1185">Reference proteome</keyword>
<evidence type="ECO:0000256" key="2">
    <source>
        <dbReference type="ARBA" id="ARBA00023315"/>
    </source>
</evidence>
<dbReference type="GO" id="GO:0016747">
    <property type="term" value="F:acyltransferase activity, transferring groups other than amino-acyl groups"/>
    <property type="evidence" value="ECO:0007669"/>
    <property type="project" value="InterPro"/>
</dbReference>
<dbReference type="Gene3D" id="3.40.630.30">
    <property type="match status" value="1"/>
</dbReference>
<proteinExistence type="predicted"/>
<reference evidence="4 5" key="1">
    <citation type="submission" date="2020-07" db="EMBL/GenBank/DDBJ databases">
        <title>Genomic Encyclopedia of Type Strains, Phase IV (KMG-V): Genome sequencing to study the core and pangenomes of soil and plant-associated prokaryotes.</title>
        <authorList>
            <person name="Whitman W."/>
        </authorList>
    </citation>
    <scope>NUCLEOTIDE SEQUENCE [LARGE SCALE GENOMIC DNA]</scope>
    <source>
        <strain evidence="4 5">RH2WT43</strain>
    </source>
</reference>
<sequence>MTVLLRDALLADHEAIVALNAAEVRHTSAMDRPRLGELAALAGRHRVAIVDGRVAAFLLAMLDHVAYANDNYAWFAARYERFVYVDRVVVGADWQGRRLGSLLYEDLFAWASAQAIPCVVCEFNLVPPNEPSRAFHARHGFAEVGRQWLGAKQVSMQLAVPG</sequence>
<evidence type="ECO:0000259" key="3">
    <source>
        <dbReference type="PROSITE" id="PS51186"/>
    </source>
</evidence>
<organism evidence="4 5">
    <name type="scientific">Dokdonella fugitiva</name>
    <dbReference type="NCBI Taxonomy" id="328517"/>
    <lineage>
        <taxon>Bacteria</taxon>
        <taxon>Pseudomonadati</taxon>
        <taxon>Pseudomonadota</taxon>
        <taxon>Gammaproteobacteria</taxon>
        <taxon>Lysobacterales</taxon>
        <taxon>Rhodanobacteraceae</taxon>
        <taxon>Dokdonella</taxon>
    </lineage>
</organism>
<dbReference type="InterPro" id="IPR016181">
    <property type="entry name" value="Acyl_CoA_acyltransferase"/>
</dbReference>
<keyword evidence="2" id="KW-0012">Acyltransferase</keyword>
<evidence type="ECO:0000256" key="1">
    <source>
        <dbReference type="ARBA" id="ARBA00022679"/>
    </source>
</evidence>
<evidence type="ECO:0000313" key="4">
    <source>
        <dbReference type="EMBL" id="MBA8889141.1"/>
    </source>
</evidence>
<dbReference type="PANTHER" id="PTHR43877">
    <property type="entry name" value="AMINOALKYLPHOSPHONATE N-ACETYLTRANSFERASE-RELATED-RELATED"/>
    <property type="match status" value="1"/>
</dbReference>
<gene>
    <name evidence="4" type="ORF">FHW12_003384</name>
</gene>
<comment type="caution">
    <text evidence="4">The sequence shown here is derived from an EMBL/GenBank/DDBJ whole genome shotgun (WGS) entry which is preliminary data.</text>
</comment>
<dbReference type="PANTHER" id="PTHR43877:SF2">
    <property type="entry name" value="AMINOALKYLPHOSPHONATE N-ACETYLTRANSFERASE-RELATED"/>
    <property type="match status" value="1"/>
</dbReference>
<keyword evidence="1" id="KW-0808">Transferase</keyword>
<dbReference type="AlphaFoldDB" id="A0A839FAG1"/>
<dbReference type="InterPro" id="IPR000182">
    <property type="entry name" value="GNAT_dom"/>
</dbReference>
<dbReference type="CDD" id="cd04301">
    <property type="entry name" value="NAT_SF"/>
    <property type="match status" value="1"/>
</dbReference>
<dbReference type="PROSITE" id="PS51186">
    <property type="entry name" value="GNAT"/>
    <property type="match status" value="1"/>
</dbReference>
<feature type="domain" description="N-acetyltransferase" evidence="3">
    <location>
        <begin position="3"/>
        <end position="161"/>
    </location>
</feature>
<dbReference type="PIRSF" id="PIRSF028520">
    <property type="entry name" value="UCP028520"/>
    <property type="match status" value="1"/>
</dbReference>
<dbReference type="InterPro" id="IPR016890">
    <property type="entry name" value="UCP028520"/>
</dbReference>
<protein>
    <recommendedName>
        <fullName evidence="3">N-acetyltransferase domain-containing protein</fullName>
    </recommendedName>
</protein>
<dbReference type="RefSeq" id="WP_259393126.1">
    <property type="nucleotide sequence ID" value="NZ_JACGXL010000006.1"/>
</dbReference>
<dbReference type="Pfam" id="PF00583">
    <property type="entry name" value="Acetyltransf_1"/>
    <property type="match status" value="1"/>
</dbReference>
<dbReference type="Proteomes" id="UP000550401">
    <property type="component" value="Unassembled WGS sequence"/>
</dbReference>
<evidence type="ECO:0000313" key="5">
    <source>
        <dbReference type="Proteomes" id="UP000550401"/>
    </source>
</evidence>
<dbReference type="EMBL" id="JACGXL010000006">
    <property type="protein sequence ID" value="MBA8889141.1"/>
    <property type="molecule type" value="Genomic_DNA"/>
</dbReference>
<accession>A0A839FAG1</accession>